<dbReference type="PANTHER" id="PTHR33993:SF2">
    <property type="entry name" value="VOC DOMAIN-CONTAINING PROTEIN"/>
    <property type="match status" value="1"/>
</dbReference>
<evidence type="ECO:0000313" key="2">
    <source>
        <dbReference type="EMBL" id="MDT0353155.1"/>
    </source>
</evidence>
<dbReference type="Pfam" id="PF00903">
    <property type="entry name" value="Glyoxalase"/>
    <property type="match status" value="1"/>
</dbReference>
<gene>
    <name evidence="2" type="ORF">RM445_26940</name>
</gene>
<protein>
    <submittedName>
        <fullName evidence="2">VOC family protein</fullName>
    </submittedName>
</protein>
<name>A0ABU2NHG5_9PSEU</name>
<dbReference type="PROSITE" id="PS51819">
    <property type="entry name" value="VOC"/>
    <property type="match status" value="1"/>
</dbReference>
<comment type="caution">
    <text evidence="2">The sequence shown here is derived from an EMBL/GenBank/DDBJ whole genome shotgun (WGS) entry which is preliminary data.</text>
</comment>
<evidence type="ECO:0000313" key="3">
    <source>
        <dbReference type="Proteomes" id="UP001183202"/>
    </source>
</evidence>
<dbReference type="InterPro" id="IPR029068">
    <property type="entry name" value="Glyas_Bleomycin-R_OHBP_Dase"/>
</dbReference>
<accession>A0ABU2NHG5</accession>
<dbReference type="SUPFAM" id="SSF54593">
    <property type="entry name" value="Glyoxalase/Bleomycin resistance protein/Dihydroxybiphenyl dioxygenase"/>
    <property type="match status" value="1"/>
</dbReference>
<dbReference type="InterPro" id="IPR037523">
    <property type="entry name" value="VOC_core"/>
</dbReference>
<reference evidence="3" key="1">
    <citation type="submission" date="2023-07" db="EMBL/GenBank/DDBJ databases">
        <title>30 novel species of actinomycetes from the DSMZ collection.</title>
        <authorList>
            <person name="Nouioui I."/>
        </authorList>
    </citation>
    <scope>NUCLEOTIDE SEQUENCE [LARGE SCALE GENOMIC DNA]</scope>
    <source>
        <strain evidence="3">DSM 45834</strain>
    </source>
</reference>
<keyword evidence="3" id="KW-1185">Reference proteome</keyword>
<dbReference type="RefSeq" id="WP_311559671.1">
    <property type="nucleotide sequence ID" value="NZ_JAVREJ010000027.1"/>
</dbReference>
<dbReference type="InterPro" id="IPR004360">
    <property type="entry name" value="Glyas_Fos-R_dOase_dom"/>
</dbReference>
<evidence type="ECO:0000259" key="1">
    <source>
        <dbReference type="PROSITE" id="PS51819"/>
    </source>
</evidence>
<sequence>MRKVVHFEIPADDLERAKEFYGSVFGWELADMPEMDYTVVKTTPVDEQTQLPSEPGAINGGMYRRSAEAPSVPVLTIDVNSVDDALKEIEAAGGRVLRPRTEIPGMGAFAYFTDPEGNALGLWENA</sequence>
<dbReference type="InterPro" id="IPR052164">
    <property type="entry name" value="Anthracycline_SecMetBiosynth"/>
</dbReference>
<dbReference type="Gene3D" id="3.10.180.10">
    <property type="entry name" value="2,3-Dihydroxybiphenyl 1,2-Dioxygenase, domain 1"/>
    <property type="match status" value="1"/>
</dbReference>
<dbReference type="PANTHER" id="PTHR33993">
    <property type="entry name" value="GLYOXALASE-RELATED"/>
    <property type="match status" value="1"/>
</dbReference>
<dbReference type="CDD" id="cd07247">
    <property type="entry name" value="SgaA_N_like"/>
    <property type="match status" value="1"/>
</dbReference>
<feature type="domain" description="VOC" evidence="1">
    <location>
        <begin position="3"/>
        <end position="125"/>
    </location>
</feature>
<proteinExistence type="predicted"/>
<dbReference type="EMBL" id="JAVREJ010000027">
    <property type="protein sequence ID" value="MDT0353155.1"/>
    <property type="molecule type" value="Genomic_DNA"/>
</dbReference>
<dbReference type="Proteomes" id="UP001183202">
    <property type="component" value="Unassembled WGS sequence"/>
</dbReference>
<organism evidence="2 3">
    <name type="scientific">Pseudonocardia charpentierae</name>
    <dbReference type="NCBI Taxonomy" id="3075545"/>
    <lineage>
        <taxon>Bacteria</taxon>
        <taxon>Bacillati</taxon>
        <taxon>Actinomycetota</taxon>
        <taxon>Actinomycetes</taxon>
        <taxon>Pseudonocardiales</taxon>
        <taxon>Pseudonocardiaceae</taxon>
        <taxon>Pseudonocardia</taxon>
    </lineage>
</organism>